<dbReference type="SUPFAM" id="SSF53474">
    <property type="entry name" value="alpha/beta-Hydrolases"/>
    <property type="match status" value="1"/>
</dbReference>
<evidence type="ECO:0000313" key="2">
    <source>
        <dbReference type="EMBL" id="PXX56610.1"/>
    </source>
</evidence>
<dbReference type="PANTHER" id="PTHR43798:SF33">
    <property type="entry name" value="HYDROLASE, PUTATIVE (AFU_ORTHOLOGUE AFUA_2G14860)-RELATED"/>
    <property type="match status" value="1"/>
</dbReference>
<sequence length="280" mass="30599">MTTIYKSETGATLVRQRYEELLKTWPVPAEHVRVPTREGETFVVVSGPPDAPPLLLLHGSGANSSMWRGDIASWATHFRTYVVDIIGEPGGSAPSRPPLDSDRLALWLDDVLEALGLESISVVATSLGGWVAVDYAIRRPGRITRLALLCPGGIGPQQFGWLPKALLLRLFGSRGVRHTARMVTGLDSPETEGALDDVVLTFNQFKPRTERLPVFPDEALRTLTMPMLLIVGDRDLMFDSAATAERISRCVPTATVRVLPGVGHAILGQTDTIERFLRAE</sequence>
<organism evidence="2 3">
    <name type="scientific">Nocardia tenerifensis</name>
    <dbReference type="NCBI Taxonomy" id="228006"/>
    <lineage>
        <taxon>Bacteria</taxon>
        <taxon>Bacillati</taxon>
        <taxon>Actinomycetota</taxon>
        <taxon>Actinomycetes</taxon>
        <taxon>Mycobacteriales</taxon>
        <taxon>Nocardiaceae</taxon>
        <taxon>Nocardia</taxon>
    </lineage>
</organism>
<keyword evidence="3" id="KW-1185">Reference proteome</keyword>
<protein>
    <submittedName>
        <fullName evidence="2">Pimeloyl-ACP methyl ester carboxylesterase</fullName>
    </submittedName>
</protein>
<dbReference type="Gene3D" id="3.40.50.1820">
    <property type="entry name" value="alpha/beta hydrolase"/>
    <property type="match status" value="1"/>
</dbReference>
<dbReference type="InterPro" id="IPR029058">
    <property type="entry name" value="AB_hydrolase_fold"/>
</dbReference>
<dbReference type="Pfam" id="PF12697">
    <property type="entry name" value="Abhydrolase_6"/>
    <property type="match status" value="1"/>
</dbReference>
<dbReference type="EMBL" id="QJKF01000019">
    <property type="protein sequence ID" value="PXX56610.1"/>
    <property type="molecule type" value="Genomic_DNA"/>
</dbReference>
<evidence type="ECO:0000259" key="1">
    <source>
        <dbReference type="Pfam" id="PF12697"/>
    </source>
</evidence>
<dbReference type="AlphaFoldDB" id="A0A318K3M7"/>
<gene>
    <name evidence="2" type="ORF">DFR70_119162</name>
</gene>
<dbReference type="RefSeq" id="WP_040733767.1">
    <property type="nucleotide sequence ID" value="NZ_QJKF01000019.1"/>
</dbReference>
<dbReference type="InterPro" id="IPR000073">
    <property type="entry name" value="AB_hydrolase_1"/>
</dbReference>
<dbReference type="OrthoDB" id="5513277at2"/>
<dbReference type="GO" id="GO:0003824">
    <property type="term" value="F:catalytic activity"/>
    <property type="evidence" value="ECO:0007669"/>
    <property type="project" value="UniProtKB-ARBA"/>
</dbReference>
<reference evidence="2 3" key="1">
    <citation type="submission" date="2018-05" db="EMBL/GenBank/DDBJ databases">
        <title>Genomic Encyclopedia of Type Strains, Phase IV (KMG-IV): sequencing the most valuable type-strain genomes for metagenomic binning, comparative biology and taxonomic classification.</title>
        <authorList>
            <person name="Goeker M."/>
        </authorList>
    </citation>
    <scope>NUCLEOTIDE SEQUENCE [LARGE SCALE GENOMIC DNA]</scope>
    <source>
        <strain evidence="2 3">DSM 44704</strain>
    </source>
</reference>
<name>A0A318K3M7_9NOCA</name>
<dbReference type="PANTHER" id="PTHR43798">
    <property type="entry name" value="MONOACYLGLYCEROL LIPASE"/>
    <property type="match status" value="1"/>
</dbReference>
<evidence type="ECO:0000313" key="3">
    <source>
        <dbReference type="Proteomes" id="UP000247569"/>
    </source>
</evidence>
<dbReference type="GO" id="GO:0016020">
    <property type="term" value="C:membrane"/>
    <property type="evidence" value="ECO:0007669"/>
    <property type="project" value="TreeGrafter"/>
</dbReference>
<dbReference type="InterPro" id="IPR050266">
    <property type="entry name" value="AB_hydrolase_sf"/>
</dbReference>
<feature type="domain" description="AB hydrolase-1" evidence="1">
    <location>
        <begin position="54"/>
        <end position="268"/>
    </location>
</feature>
<comment type="caution">
    <text evidence="2">The sequence shown here is derived from an EMBL/GenBank/DDBJ whole genome shotgun (WGS) entry which is preliminary data.</text>
</comment>
<accession>A0A318K3M7</accession>
<proteinExistence type="predicted"/>
<dbReference type="Proteomes" id="UP000247569">
    <property type="component" value="Unassembled WGS sequence"/>
</dbReference>